<dbReference type="Gene3D" id="3.40.50.150">
    <property type="entry name" value="Vaccinia Virus protein VP39"/>
    <property type="match status" value="1"/>
</dbReference>
<evidence type="ECO:0000256" key="9">
    <source>
        <dbReference type="ARBA" id="ARBA00047885"/>
    </source>
</evidence>
<evidence type="ECO:0000256" key="8">
    <source>
        <dbReference type="ARBA" id="ARBA00047306"/>
    </source>
</evidence>
<dbReference type="PANTHER" id="PTHR12753">
    <property type="entry name" value="AD-003 - RELATED"/>
    <property type="match status" value="1"/>
</dbReference>
<feature type="binding site" evidence="11">
    <location>
        <position position="84"/>
    </location>
    <ligand>
        <name>S-adenosyl-L-methionine</name>
        <dbReference type="ChEBI" id="CHEBI:59789"/>
    </ligand>
</feature>
<feature type="binding site" evidence="11">
    <location>
        <position position="191"/>
    </location>
    <ligand>
        <name>S-adenosyl-L-methionine</name>
        <dbReference type="ChEBI" id="CHEBI:59789"/>
    </ligand>
</feature>
<feature type="binding site" evidence="11">
    <location>
        <begin position="152"/>
        <end position="153"/>
    </location>
    <ligand>
        <name>S-adenosyl-L-methionine</name>
        <dbReference type="ChEBI" id="CHEBI:59789"/>
    </ligand>
</feature>
<dbReference type="InterPro" id="IPR008576">
    <property type="entry name" value="MeTrfase_NTM1"/>
</dbReference>
<accession>A0A166I1B7</accession>
<feature type="binding site" evidence="11">
    <location>
        <position position="89"/>
    </location>
    <ligand>
        <name>S-adenosyl-L-methionine</name>
        <dbReference type="ChEBI" id="CHEBI:59789"/>
    </ligand>
</feature>
<dbReference type="EMBL" id="KV417563">
    <property type="protein sequence ID" value="KZP19448.1"/>
    <property type="molecule type" value="Genomic_DNA"/>
</dbReference>
<protein>
    <recommendedName>
        <fullName evidence="6">Alpha N-terminal protein methyltransferase 1</fullName>
        <ecNumber evidence="5">2.1.1.244</ecNumber>
    </recommendedName>
    <alternativeName>
        <fullName evidence="7">X-Pro-Lys N-terminal protein methyltransferase 1</fullName>
    </alternativeName>
</protein>
<dbReference type="STRING" id="436010.A0A166I1B7"/>
<gene>
    <name evidence="12" type="ORF">FIBSPDRAFT_790549</name>
</gene>
<dbReference type="PANTHER" id="PTHR12753:SF0">
    <property type="entry name" value="ALPHA N-TERMINAL PROTEIN METHYLTRANSFERASE 1"/>
    <property type="match status" value="1"/>
</dbReference>
<evidence type="ECO:0000256" key="7">
    <source>
        <dbReference type="ARBA" id="ARBA00043129"/>
    </source>
</evidence>
<dbReference type="Proteomes" id="UP000076532">
    <property type="component" value="Unassembled WGS sequence"/>
</dbReference>
<dbReference type="GO" id="GO:0071885">
    <property type="term" value="F:N-terminal protein N-methyltransferase activity"/>
    <property type="evidence" value="ECO:0007669"/>
    <property type="project" value="UniProtKB-EC"/>
</dbReference>
<dbReference type="InterPro" id="IPR029063">
    <property type="entry name" value="SAM-dependent_MTases_sf"/>
</dbReference>
<dbReference type="GO" id="GO:0005737">
    <property type="term" value="C:cytoplasm"/>
    <property type="evidence" value="ECO:0007669"/>
    <property type="project" value="TreeGrafter"/>
</dbReference>
<evidence type="ECO:0000256" key="1">
    <source>
        <dbReference type="ARBA" id="ARBA00009059"/>
    </source>
</evidence>
<organism evidence="12 13">
    <name type="scientific">Athelia psychrophila</name>
    <dbReference type="NCBI Taxonomy" id="1759441"/>
    <lineage>
        <taxon>Eukaryota</taxon>
        <taxon>Fungi</taxon>
        <taxon>Dikarya</taxon>
        <taxon>Basidiomycota</taxon>
        <taxon>Agaricomycotina</taxon>
        <taxon>Agaricomycetes</taxon>
        <taxon>Agaricomycetidae</taxon>
        <taxon>Atheliales</taxon>
        <taxon>Atheliaceae</taxon>
        <taxon>Athelia</taxon>
    </lineage>
</organism>
<keyword evidence="3" id="KW-0808">Transferase</keyword>
<comment type="catalytic activity">
    <reaction evidence="8">
        <text>N-terminal L-seryl-L-prolyl-L-lysyl-[protein] + 3 S-adenosyl-L-methionine = N-terminal N,N,N-trimethyl-L-seryl-L-prolyl-L-lysyl-[protein] + 3 S-adenosyl-L-homocysteine + 3 H(+)</text>
        <dbReference type="Rhea" id="RHEA:54724"/>
        <dbReference type="Rhea" id="RHEA-COMP:13789"/>
        <dbReference type="Rhea" id="RHEA-COMP:13973"/>
        <dbReference type="ChEBI" id="CHEBI:15378"/>
        <dbReference type="ChEBI" id="CHEBI:57856"/>
        <dbReference type="ChEBI" id="CHEBI:59789"/>
        <dbReference type="ChEBI" id="CHEBI:138061"/>
        <dbReference type="ChEBI" id="CHEBI:138317"/>
        <dbReference type="EC" id="2.1.1.244"/>
    </reaction>
</comment>
<proteinExistence type="inferred from homology"/>
<dbReference type="GO" id="GO:0032259">
    <property type="term" value="P:methylation"/>
    <property type="evidence" value="ECO:0007669"/>
    <property type="project" value="UniProtKB-KW"/>
</dbReference>
<comment type="similarity">
    <text evidence="1">Belongs to the methyltransferase superfamily. NTM1 family.</text>
</comment>
<comment type="catalytic activity">
    <reaction evidence="9">
        <text>N-terminal L-prolyl-L-prolyl-L-lysyl-[protein] + 2 S-adenosyl-L-methionine = N-terminal N,N-dimethyl-L-prolyl-L-prolyl-L-lysyl-[protein] + 2 S-adenosyl-L-homocysteine + 2 H(+)</text>
        <dbReference type="Rhea" id="RHEA:54736"/>
        <dbReference type="Rhea" id="RHEA-COMP:13787"/>
        <dbReference type="Rhea" id="RHEA-COMP:13974"/>
        <dbReference type="ChEBI" id="CHEBI:15378"/>
        <dbReference type="ChEBI" id="CHEBI:57856"/>
        <dbReference type="ChEBI" id="CHEBI:59789"/>
        <dbReference type="ChEBI" id="CHEBI:138059"/>
        <dbReference type="ChEBI" id="CHEBI:138318"/>
        <dbReference type="EC" id="2.1.1.244"/>
    </reaction>
</comment>
<dbReference type="CDD" id="cd02440">
    <property type="entry name" value="AdoMet_MTases"/>
    <property type="match status" value="1"/>
</dbReference>
<dbReference type="SUPFAM" id="SSF53335">
    <property type="entry name" value="S-adenosyl-L-methionine-dependent methyltransferases"/>
    <property type="match status" value="1"/>
</dbReference>
<evidence type="ECO:0000256" key="3">
    <source>
        <dbReference type="ARBA" id="ARBA00022679"/>
    </source>
</evidence>
<dbReference type="AlphaFoldDB" id="A0A166I1B7"/>
<comment type="catalytic activity">
    <reaction evidence="10">
        <text>N-terminal L-alanyl-L-prolyl-L-lysyl-[protein] + 3 S-adenosyl-L-methionine = N-terminal N,N,N-trimethyl-L-alanyl-L-prolyl-L-lysyl-[protein] + 3 S-adenosyl-L-homocysteine + 3 H(+)</text>
        <dbReference type="Rhea" id="RHEA:54712"/>
        <dbReference type="Rhea" id="RHEA-COMP:13785"/>
        <dbReference type="Rhea" id="RHEA-COMP:13971"/>
        <dbReference type="ChEBI" id="CHEBI:15378"/>
        <dbReference type="ChEBI" id="CHEBI:57856"/>
        <dbReference type="ChEBI" id="CHEBI:59789"/>
        <dbReference type="ChEBI" id="CHEBI:138057"/>
        <dbReference type="ChEBI" id="CHEBI:138315"/>
        <dbReference type="EC" id="2.1.1.244"/>
    </reaction>
</comment>
<evidence type="ECO:0000256" key="10">
    <source>
        <dbReference type="ARBA" id="ARBA00048167"/>
    </source>
</evidence>
<dbReference type="EC" id="2.1.1.244" evidence="5"/>
<keyword evidence="4 11" id="KW-0949">S-adenosyl-L-methionine</keyword>
<dbReference type="PIRSF" id="PIRSF016958">
    <property type="entry name" value="DUF858_MeTrfase_lik"/>
    <property type="match status" value="1"/>
</dbReference>
<evidence type="ECO:0000256" key="6">
    <source>
        <dbReference type="ARBA" id="ARBA00039449"/>
    </source>
</evidence>
<dbReference type="OrthoDB" id="1298661at2759"/>
<feature type="non-terminal residue" evidence="12">
    <location>
        <position position="1"/>
    </location>
</feature>
<reference evidence="12 13" key="1">
    <citation type="journal article" date="2016" name="Mol. Biol. Evol.">
        <title>Comparative Genomics of Early-Diverging Mushroom-Forming Fungi Provides Insights into the Origins of Lignocellulose Decay Capabilities.</title>
        <authorList>
            <person name="Nagy L.G."/>
            <person name="Riley R."/>
            <person name="Tritt A."/>
            <person name="Adam C."/>
            <person name="Daum C."/>
            <person name="Floudas D."/>
            <person name="Sun H."/>
            <person name="Yadav J.S."/>
            <person name="Pangilinan J."/>
            <person name="Larsson K.H."/>
            <person name="Matsuura K."/>
            <person name="Barry K."/>
            <person name="Labutti K."/>
            <person name="Kuo R."/>
            <person name="Ohm R.A."/>
            <person name="Bhattacharya S.S."/>
            <person name="Shirouzu T."/>
            <person name="Yoshinaga Y."/>
            <person name="Martin F.M."/>
            <person name="Grigoriev I.V."/>
            <person name="Hibbett D.S."/>
        </authorList>
    </citation>
    <scope>NUCLEOTIDE SEQUENCE [LARGE SCALE GENOMIC DNA]</scope>
    <source>
        <strain evidence="12 13">CBS 109695</strain>
    </source>
</reference>
<evidence type="ECO:0000256" key="11">
    <source>
        <dbReference type="PIRSR" id="PIRSR016958-1"/>
    </source>
</evidence>
<evidence type="ECO:0000313" key="13">
    <source>
        <dbReference type="Proteomes" id="UP000076532"/>
    </source>
</evidence>
<sequence length="287" mass="31015">MASATTDNIPEPVISDGIDYWNTQPASLDGVLGGYGTGTLPRVDALGSRQFLLHLLPELSTVPSAIRPLAPAPRQHRTRAIDVGAGIGRVTATVLLYLVEDVVLLEPVESFIQEAYAAGLASASEAGPKAPASRWKGIKDSTKSVSFLQGTLQAFELSSPLTSSKVVGRVGYAGPQPMSDINDKLDVAWCQWCLGHLSDVDLVAFFRKCRAALREGGRSLIVVKENLCRDTDDGGPRTVFDDQDSSLTRSDLAWKKVFQDAGLKLIKEQTQEGLPEGLYEVKMYALR</sequence>
<keyword evidence="2" id="KW-0489">Methyltransferase</keyword>
<evidence type="ECO:0000313" key="12">
    <source>
        <dbReference type="EMBL" id="KZP19448.1"/>
    </source>
</evidence>
<evidence type="ECO:0000256" key="5">
    <source>
        <dbReference type="ARBA" id="ARBA00039112"/>
    </source>
</evidence>
<name>A0A166I1B7_9AGAM</name>
<keyword evidence="13" id="KW-1185">Reference proteome</keyword>
<dbReference type="Pfam" id="PF05891">
    <property type="entry name" value="Methyltransf_PK"/>
    <property type="match status" value="2"/>
</dbReference>
<evidence type="ECO:0000256" key="4">
    <source>
        <dbReference type="ARBA" id="ARBA00022691"/>
    </source>
</evidence>
<evidence type="ECO:0000256" key="2">
    <source>
        <dbReference type="ARBA" id="ARBA00022603"/>
    </source>
</evidence>